<accession>A0A0W8I903</accession>
<dbReference type="AlphaFoldDB" id="A0A0W8I903"/>
<evidence type="ECO:0000256" key="1">
    <source>
        <dbReference type="SAM" id="MobiDB-lite"/>
    </source>
</evidence>
<keyword evidence="2" id="KW-0472">Membrane</keyword>
<evidence type="ECO:0000256" key="2">
    <source>
        <dbReference type="SAM" id="Phobius"/>
    </source>
</evidence>
<name>A0A0W8I903_KOCRO</name>
<keyword evidence="2" id="KW-0812">Transmembrane</keyword>
<comment type="caution">
    <text evidence="3">The sequence shown here is derived from an EMBL/GenBank/DDBJ whole genome shotgun (WGS) entry which is preliminary data.</text>
</comment>
<reference evidence="4" key="1">
    <citation type="submission" date="2015-12" db="EMBL/GenBank/DDBJ databases">
        <authorList>
            <person name="Nair G.R."/>
            <person name="Kaur G."/>
            <person name="Mayilraj S."/>
        </authorList>
    </citation>
    <scope>NUCLEOTIDE SEQUENCE [LARGE SCALE GENOMIC DNA]</scope>
    <source>
        <strain evidence="4">CD08_4</strain>
    </source>
</reference>
<organism evidence="3 4">
    <name type="scientific">Kocuria rosea subsp. polaris</name>
    <dbReference type="NCBI Taxonomy" id="136273"/>
    <lineage>
        <taxon>Bacteria</taxon>
        <taxon>Bacillati</taxon>
        <taxon>Actinomycetota</taxon>
        <taxon>Actinomycetes</taxon>
        <taxon>Micrococcales</taxon>
        <taxon>Micrococcaceae</taxon>
        <taxon>Kocuria</taxon>
    </lineage>
</organism>
<gene>
    <name evidence="3" type="ORF">AVL61_16730</name>
</gene>
<dbReference type="Proteomes" id="UP000053512">
    <property type="component" value="Unassembled WGS sequence"/>
</dbReference>
<evidence type="ECO:0000313" key="3">
    <source>
        <dbReference type="EMBL" id="KUG56288.1"/>
    </source>
</evidence>
<proteinExistence type="predicted"/>
<protein>
    <submittedName>
        <fullName evidence="3">Uncharacterized protein</fullName>
    </submittedName>
</protein>
<feature type="region of interest" description="Disordered" evidence="1">
    <location>
        <begin position="107"/>
        <end position="161"/>
    </location>
</feature>
<dbReference type="EMBL" id="LQBK01000028">
    <property type="protein sequence ID" value="KUG56288.1"/>
    <property type="molecule type" value="Genomic_DNA"/>
</dbReference>
<evidence type="ECO:0000313" key="4">
    <source>
        <dbReference type="Proteomes" id="UP000053512"/>
    </source>
</evidence>
<feature type="transmembrane region" description="Helical" evidence="2">
    <location>
        <begin position="38"/>
        <end position="56"/>
    </location>
</feature>
<dbReference type="RefSeq" id="WP_058874594.1">
    <property type="nucleotide sequence ID" value="NZ_LQBK01000028.1"/>
</dbReference>
<feature type="transmembrane region" description="Helical" evidence="2">
    <location>
        <begin position="7"/>
        <end position="32"/>
    </location>
</feature>
<keyword evidence="2" id="KW-1133">Transmembrane helix</keyword>
<sequence>MSAKKFTVFTFGTVVIIALAGLTFMLIGVNWQGGSADVSWVLLGMSGMSLGSLFVYQRKGSLAKVGARQLLAVERGLTLDQALEAFRKYSFLLFISACSFSQRPSVLSSSTEHRPAGMRSSSSQRRRPLGDRDRWHCSPLSAPHRDPGSPCHIGLSLKENL</sequence>